<dbReference type="OrthoDB" id="9775406at2"/>
<proteinExistence type="inferred from homology"/>
<accession>A0A5C8Z403</accession>
<evidence type="ECO:0000313" key="6">
    <source>
        <dbReference type="Proteomes" id="UP000321764"/>
    </source>
</evidence>
<feature type="domain" description="SMP-30/Gluconolactonase/LRE-like region" evidence="4">
    <location>
        <begin position="11"/>
        <end position="256"/>
    </location>
</feature>
<comment type="caution">
    <text evidence="5">The sequence shown here is derived from an EMBL/GenBank/DDBJ whole genome shotgun (WGS) entry which is preliminary data.</text>
</comment>
<dbReference type="GO" id="GO:0005509">
    <property type="term" value="F:calcium ion binding"/>
    <property type="evidence" value="ECO:0007669"/>
    <property type="project" value="TreeGrafter"/>
</dbReference>
<dbReference type="InterPro" id="IPR005511">
    <property type="entry name" value="SMP-30"/>
</dbReference>
<evidence type="ECO:0000256" key="2">
    <source>
        <dbReference type="PIRSR" id="PIRSR605511-1"/>
    </source>
</evidence>
<dbReference type="PANTHER" id="PTHR10907:SF47">
    <property type="entry name" value="REGUCALCIN"/>
    <property type="match status" value="1"/>
</dbReference>
<dbReference type="Gene3D" id="2.120.10.30">
    <property type="entry name" value="TolB, C-terminal domain"/>
    <property type="match status" value="1"/>
</dbReference>
<dbReference type="AlphaFoldDB" id="A0A5C8Z403"/>
<feature type="binding site" evidence="3">
    <location>
        <position position="13"/>
    </location>
    <ligand>
        <name>a divalent metal cation</name>
        <dbReference type="ChEBI" id="CHEBI:60240"/>
    </ligand>
</feature>
<dbReference type="GO" id="GO:0019853">
    <property type="term" value="P:L-ascorbic acid biosynthetic process"/>
    <property type="evidence" value="ECO:0007669"/>
    <property type="project" value="TreeGrafter"/>
</dbReference>
<feature type="active site" description="Proton donor/acceptor" evidence="2">
    <location>
        <position position="197"/>
    </location>
</feature>
<dbReference type="SUPFAM" id="SSF63829">
    <property type="entry name" value="Calcium-dependent phosphotriesterase"/>
    <property type="match status" value="1"/>
</dbReference>
<dbReference type="EMBL" id="VKAD01000002">
    <property type="protein sequence ID" value="TXR51953.1"/>
    <property type="molecule type" value="Genomic_DNA"/>
</dbReference>
<dbReference type="InterPro" id="IPR011042">
    <property type="entry name" value="6-blade_b-propeller_TolB-like"/>
</dbReference>
<comment type="similarity">
    <text evidence="1">Belongs to the SMP-30/CGR1 family.</text>
</comment>
<keyword evidence="3" id="KW-0479">Metal-binding</keyword>
<evidence type="ECO:0000313" key="5">
    <source>
        <dbReference type="EMBL" id="TXR51953.1"/>
    </source>
</evidence>
<dbReference type="RefSeq" id="WP_147714548.1">
    <property type="nucleotide sequence ID" value="NZ_VKAD01000002.1"/>
</dbReference>
<dbReference type="Pfam" id="PF08450">
    <property type="entry name" value="SGL"/>
    <property type="match status" value="1"/>
</dbReference>
<feature type="binding site" evidence="3">
    <location>
        <position position="197"/>
    </location>
    <ligand>
        <name>a divalent metal cation</name>
        <dbReference type="ChEBI" id="CHEBI:60240"/>
    </ligand>
</feature>
<sequence length="291" mass="32202">MQPFIQLDMQLGESPRWNPKEQLWYWVDILGGCLYRADNNGQNLETQSLDFLPACFFFTENNQIIVTSNNGIFQLTEFGAEPKQLKSAHDFGLKHRFNDGVTTPDGHFIAGTISNGQCADGCSYLGRIEPNGELTTQKIAGGYQIINGQAFSPDGETYYVADSPSSQVWQYKYDKQSSTLRDGRLFYQFEIGVEFPDGAAVDSQGNYWVALYGSGKIAVISPAGERLKDIECPVSQPTMMAFGGKNNQELLITSARQHLDKSTLVNEPFAGSLFKINAETEGLTNGFIKAV</sequence>
<evidence type="ECO:0000259" key="4">
    <source>
        <dbReference type="Pfam" id="PF08450"/>
    </source>
</evidence>
<evidence type="ECO:0000256" key="3">
    <source>
        <dbReference type="PIRSR" id="PIRSR605511-2"/>
    </source>
</evidence>
<feature type="binding site" evidence="3">
    <location>
        <position position="147"/>
    </location>
    <ligand>
        <name>a divalent metal cation</name>
        <dbReference type="ChEBI" id="CHEBI:60240"/>
    </ligand>
</feature>
<feature type="binding site" evidence="3">
    <location>
        <position position="98"/>
    </location>
    <ligand>
        <name>substrate</name>
    </ligand>
</feature>
<keyword evidence="6" id="KW-1185">Reference proteome</keyword>
<comment type="cofactor">
    <cofactor evidence="3">
        <name>Zn(2+)</name>
        <dbReference type="ChEBI" id="CHEBI:29105"/>
    </cofactor>
    <text evidence="3">Binds 1 divalent metal cation per subunit.</text>
</comment>
<keyword evidence="3" id="KW-0862">Zinc</keyword>
<gene>
    <name evidence="5" type="ORF">FME95_11050</name>
</gene>
<dbReference type="Proteomes" id="UP000321764">
    <property type="component" value="Unassembled WGS sequence"/>
</dbReference>
<evidence type="ECO:0000256" key="1">
    <source>
        <dbReference type="ARBA" id="ARBA00008853"/>
    </source>
</evidence>
<organism evidence="5 6">
    <name type="scientific">Reinekea thalattae</name>
    <dbReference type="NCBI Taxonomy" id="2593301"/>
    <lineage>
        <taxon>Bacteria</taxon>
        <taxon>Pseudomonadati</taxon>
        <taxon>Pseudomonadota</taxon>
        <taxon>Gammaproteobacteria</taxon>
        <taxon>Oceanospirillales</taxon>
        <taxon>Saccharospirillaceae</taxon>
        <taxon>Reinekea</taxon>
    </lineage>
</organism>
<dbReference type="PRINTS" id="PR01790">
    <property type="entry name" value="SMP30FAMILY"/>
</dbReference>
<name>A0A5C8Z403_9GAMM</name>
<dbReference type="GO" id="GO:0004341">
    <property type="term" value="F:gluconolactonase activity"/>
    <property type="evidence" value="ECO:0007669"/>
    <property type="project" value="TreeGrafter"/>
</dbReference>
<dbReference type="InterPro" id="IPR013658">
    <property type="entry name" value="SGL"/>
</dbReference>
<dbReference type="PANTHER" id="PTHR10907">
    <property type="entry name" value="REGUCALCIN"/>
    <property type="match status" value="1"/>
</dbReference>
<feature type="binding site" evidence="3">
    <location>
        <position position="96"/>
    </location>
    <ligand>
        <name>substrate</name>
    </ligand>
</feature>
<protein>
    <submittedName>
        <fullName evidence="5">SMP-30/gluconolactonase/LRE family protein</fullName>
    </submittedName>
</protein>
<reference evidence="5 6" key="1">
    <citation type="submission" date="2019-07" db="EMBL/GenBank/DDBJ databases">
        <title>Reinekea sp. strain SSH23 genome sequencing and assembly.</title>
        <authorList>
            <person name="Kim I."/>
        </authorList>
    </citation>
    <scope>NUCLEOTIDE SEQUENCE [LARGE SCALE GENOMIC DNA]</scope>
    <source>
        <strain evidence="5 6">SSH23</strain>
    </source>
</reference>